<evidence type="ECO:0000256" key="4">
    <source>
        <dbReference type="PROSITE-ProRule" id="PRU00175"/>
    </source>
</evidence>
<dbReference type="InterPro" id="IPR018957">
    <property type="entry name" value="Znf_C3HC4_RING-type"/>
</dbReference>
<dbReference type="PROSITE" id="PS00518">
    <property type="entry name" value="ZF_RING_1"/>
    <property type="match status" value="1"/>
</dbReference>
<evidence type="ECO:0000313" key="6">
    <source>
        <dbReference type="EMBL" id="EOO02233.1"/>
    </source>
</evidence>
<gene>
    <name evidence="6" type="ORF">UCRPA7_2238</name>
</gene>
<evidence type="ECO:0000259" key="5">
    <source>
        <dbReference type="PROSITE" id="PS50089"/>
    </source>
</evidence>
<dbReference type="GO" id="GO:0016567">
    <property type="term" value="P:protein ubiquitination"/>
    <property type="evidence" value="ECO:0007669"/>
    <property type="project" value="TreeGrafter"/>
</dbReference>
<reference evidence="7" key="1">
    <citation type="journal article" date="2013" name="Genome Announc.">
        <title>Draft genome sequence of the ascomycete Phaeoacremonium aleophilum strain UCR-PA7, a causal agent of the esca disease complex in grapevines.</title>
        <authorList>
            <person name="Blanco-Ulate B."/>
            <person name="Rolshausen P."/>
            <person name="Cantu D."/>
        </authorList>
    </citation>
    <scope>NUCLEOTIDE SEQUENCE [LARGE SCALE GENOMIC DNA]</scope>
    <source>
        <strain evidence="7">UCR-PA7</strain>
    </source>
</reference>
<keyword evidence="7" id="KW-1185">Reference proteome</keyword>
<dbReference type="GO" id="GO:0006511">
    <property type="term" value="P:ubiquitin-dependent protein catabolic process"/>
    <property type="evidence" value="ECO:0007669"/>
    <property type="project" value="TreeGrafter"/>
</dbReference>
<dbReference type="SMART" id="SM00184">
    <property type="entry name" value="RING"/>
    <property type="match status" value="1"/>
</dbReference>
<protein>
    <submittedName>
        <fullName evidence="6">Putative ring finger domain-containing protein</fullName>
    </submittedName>
</protein>
<keyword evidence="3" id="KW-0862">Zinc</keyword>
<dbReference type="HOGENOM" id="CLU_1442002_0_0_1"/>
<dbReference type="SUPFAM" id="SSF57850">
    <property type="entry name" value="RING/U-box"/>
    <property type="match status" value="1"/>
</dbReference>
<dbReference type="AlphaFoldDB" id="R8BS79"/>
<evidence type="ECO:0000256" key="2">
    <source>
        <dbReference type="ARBA" id="ARBA00022771"/>
    </source>
</evidence>
<dbReference type="OrthoDB" id="1305878at2759"/>
<dbReference type="GeneID" id="19322466"/>
<dbReference type="GO" id="GO:0004842">
    <property type="term" value="F:ubiquitin-protein transferase activity"/>
    <property type="evidence" value="ECO:0007669"/>
    <property type="project" value="TreeGrafter"/>
</dbReference>
<dbReference type="Pfam" id="PF00097">
    <property type="entry name" value="zf-C3HC4"/>
    <property type="match status" value="1"/>
</dbReference>
<dbReference type="EMBL" id="KB932928">
    <property type="protein sequence ID" value="EOO02233.1"/>
    <property type="molecule type" value="Genomic_DNA"/>
</dbReference>
<dbReference type="Gene3D" id="3.30.40.10">
    <property type="entry name" value="Zinc/RING finger domain, C3HC4 (zinc finger)"/>
    <property type="match status" value="1"/>
</dbReference>
<dbReference type="Proteomes" id="UP000014074">
    <property type="component" value="Unassembled WGS sequence"/>
</dbReference>
<dbReference type="KEGG" id="tmn:UCRPA7_2238"/>
<evidence type="ECO:0000256" key="1">
    <source>
        <dbReference type="ARBA" id="ARBA00022723"/>
    </source>
</evidence>
<evidence type="ECO:0000256" key="3">
    <source>
        <dbReference type="ARBA" id="ARBA00022833"/>
    </source>
</evidence>
<dbReference type="InterPro" id="IPR013083">
    <property type="entry name" value="Znf_RING/FYVE/PHD"/>
</dbReference>
<accession>R8BS79</accession>
<dbReference type="PROSITE" id="PS50089">
    <property type="entry name" value="ZF_RING_2"/>
    <property type="match status" value="1"/>
</dbReference>
<dbReference type="InterPro" id="IPR001841">
    <property type="entry name" value="Znf_RING"/>
</dbReference>
<keyword evidence="2 4" id="KW-0863">Zinc-finger</keyword>
<name>R8BS79_PHAM7</name>
<evidence type="ECO:0000313" key="7">
    <source>
        <dbReference type="Proteomes" id="UP000014074"/>
    </source>
</evidence>
<dbReference type="GO" id="GO:0008270">
    <property type="term" value="F:zinc ion binding"/>
    <property type="evidence" value="ECO:0007669"/>
    <property type="project" value="UniProtKB-KW"/>
</dbReference>
<dbReference type="RefSeq" id="XP_007913005.1">
    <property type="nucleotide sequence ID" value="XM_007914814.1"/>
</dbReference>
<sequence length="188" mass="21193">MDSPRPAVDLEKELTCSICTELLYQPLTLLDCLHTFCGACLKEWFSWQAAAVENAQTPPAPGSPVFTCPSCRAPVRDTRHNATVATLLDMYLTANPDKAKPDDEKEEMNKKYKPGDTVLPKLDILERTPEERRLDQQERRLIDEVRELSLREAVADSNETTPAKLITIGESAKGSFKPFKDTKRYKPI</sequence>
<dbReference type="eggNOG" id="KOG0802">
    <property type="taxonomic scope" value="Eukaryota"/>
</dbReference>
<dbReference type="InterPro" id="IPR017907">
    <property type="entry name" value="Znf_RING_CS"/>
</dbReference>
<keyword evidence="1" id="KW-0479">Metal-binding</keyword>
<proteinExistence type="predicted"/>
<feature type="domain" description="RING-type" evidence="5">
    <location>
        <begin position="16"/>
        <end position="72"/>
    </location>
</feature>
<dbReference type="InterPro" id="IPR052256">
    <property type="entry name" value="E3_ubiquitin-ligase_CHFR"/>
</dbReference>
<dbReference type="PANTHER" id="PTHR16079:SF4">
    <property type="entry name" value="E3 UBIQUITIN-PROTEIN LIGASE CHFR"/>
    <property type="match status" value="1"/>
</dbReference>
<organism evidence="6 7">
    <name type="scientific">Phaeoacremonium minimum (strain UCR-PA7)</name>
    <name type="common">Esca disease fungus</name>
    <name type="synonym">Togninia minima</name>
    <dbReference type="NCBI Taxonomy" id="1286976"/>
    <lineage>
        <taxon>Eukaryota</taxon>
        <taxon>Fungi</taxon>
        <taxon>Dikarya</taxon>
        <taxon>Ascomycota</taxon>
        <taxon>Pezizomycotina</taxon>
        <taxon>Sordariomycetes</taxon>
        <taxon>Sordariomycetidae</taxon>
        <taxon>Togniniales</taxon>
        <taxon>Togniniaceae</taxon>
        <taxon>Phaeoacremonium</taxon>
    </lineage>
</organism>
<dbReference type="PANTHER" id="PTHR16079">
    <property type="entry name" value="UBIQUITIN LIGASE PROTEIN CHFR"/>
    <property type="match status" value="1"/>
</dbReference>
<dbReference type="FunFam" id="3.30.40.10:FF:000861">
    <property type="entry name" value="SH3 domain protein (AFU_orthologue AFUA_2G13880)"/>
    <property type="match status" value="1"/>
</dbReference>
<dbReference type="GO" id="GO:0005634">
    <property type="term" value="C:nucleus"/>
    <property type="evidence" value="ECO:0007669"/>
    <property type="project" value="TreeGrafter"/>
</dbReference>